<dbReference type="Proteomes" id="UP001595444">
    <property type="component" value="Unassembled WGS sequence"/>
</dbReference>
<dbReference type="SUPFAM" id="SSF47413">
    <property type="entry name" value="lambda repressor-like DNA-binding domains"/>
    <property type="match status" value="1"/>
</dbReference>
<dbReference type="Pfam" id="PF13413">
    <property type="entry name" value="HTH_25"/>
    <property type="match status" value="1"/>
</dbReference>
<evidence type="ECO:0000259" key="1">
    <source>
        <dbReference type="PROSITE" id="PS50943"/>
    </source>
</evidence>
<dbReference type="SMART" id="SM00530">
    <property type="entry name" value="HTH_XRE"/>
    <property type="match status" value="1"/>
</dbReference>
<protein>
    <submittedName>
        <fullName evidence="2">Helix-turn-helix domain-containing protein</fullName>
    </submittedName>
</protein>
<dbReference type="RefSeq" id="WP_194215000.1">
    <property type="nucleotide sequence ID" value="NZ_CP061205.1"/>
</dbReference>
<dbReference type="InterPro" id="IPR010982">
    <property type="entry name" value="Lambda_DNA-bd_dom_sf"/>
</dbReference>
<evidence type="ECO:0000313" key="2">
    <source>
        <dbReference type="EMBL" id="MFC3050629.1"/>
    </source>
</evidence>
<dbReference type="PANTHER" id="PTHR34475:SF1">
    <property type="entry name" value="CYTOSKELETON PROTEIN RODZ"/>
    <property type="match status" value="1"/>
</dbReference>
<dbReference type="PANTHER" id="PTHR34475">
    <property type="match status" value="1"/>
</dbReference>
<name>A0ABV7D0F1_9PROT</name>
<organism evidence="2 3">
    <name type="scientific">Kordiimonas pumila</name>
    <dbReference type="NCBI Taxonomy" id="2161677"/>
    <lineage>
        <taxon>Bacteria</taxon>
        <taxon>Pseudomonadati</taxon>
        <taxon>Pseudomonadota</taxon>
        <taxon>Alphaproteobacteria</taxon>
        <taxon>Kordiimonadales</taxon>
        <taxon>Kordiimonadaceae</taxon>
        <taxon>Kordiimonas</taxon>
    </lineage>
</organism>
<dbReference type="InterPro" id="IPR050400">
    <property type="entry name" value="Bact_Cytoskel_RodZ"/>
</dbReference>
<dbReference type="EMBL" id="JBHRSL010000001">
    <property type="protein sequence ID" value="MFC3050629.1"/>
    <property type="molecule type" value="Genomic_DNA"/>
</dbReference>
<reference evidence="3" key="1">
    <citation type="journal article" date="2019" name="Int. J. Syst. Evol. Microbiol.">
        <title>The Global Catalogue of Microorganisms (GCM) 10K type strain sequencing project: providing services to taxonomists for standard genome sequencing and annotation.</title>
        <authorList>
            <consortium name="The Broad Institute Genomics Platform"/>
            <consortium name="The Broad Institute Genome Sequencing Center for Infectious Disease"/>
            <person name="Wu L."/>
            <person name="Ma J."/>
        </authorList>
    </citation>
    <scope>NUCLEOTIDE SEQUENCE [LARGE SCALE GENOMIC DNA]</scope>
    <source>
        <strain evidence="3">KCTC 62164</strain>
    </source>
</reference>
<gene>
    <name evidence="2" type="ORF">ACFOKA_01790</name>
</gene>
<proteinExistence type="predicted"/>
<comment type="caution">
    <text evidence="2">The sequence shown here is derived from an EMBL/GenBank/DDBJ whole genome shotgun (WGS) entry which is preliminary data.</text>
</comment>
<feature type="domain" description="HTH cro/C1-type" evidence="1">
    <location>
        <begin position="12"/>
        <end position="44"/>
    </location>
</feature>
<dbReference type="InterPro" id="IPR025194">
    <property type="entry name" value="RodZ-like_C"/>
</dbReference>
<dbReference type="InterPro" id="IPR001387">
    <property type="entry name" value="Cro/C1-type_HTH"/>
</dbReference>
<dbReference type="CDD" id="cd00093">
    <property type="entry name" value="HTH_XRE"/>
    <property type="match status" value="1"/>
</dbReference>
<accession>A0ABV7D0F1</accession>
<sequence length="343" mass="36529">MENKTAMIANLLKEARLAQGLSIKEVAAEICVRSSYLTAMEEGRFDQLPEQTFAVGFVKSYAGMLGLDVASIVADFKNELGVAPKIERRVVSHVCDDEHTVRRTPSWLAPVTGLLGVSLCWVVFGSGFGFADGSNEMAEQHDIAIEKAHLAAVQANLQDIGVDVDETETPLLYAPVNPSEQVGVLEVAAEPTDSKTALSDEQQAGPVAEAVTVATLQTALETPPYKAAGSLFAPAVYAGDFAGNDVGKPYFALEAQEDSWLRLVAEDGTEIWAGVLRAGETYRPKAKGPLMLSTSNAGGVMLHLDGKHGQLLGDRGAVVTKMQIEQPAQLSTFNQRSSLPEGS</sequence>
<evidence type="ECO:0000313" key="3">
    <source>
        <dbReference type="Proteomes" id="UP001595444"/>
    </source>
</evidence>
<dbReference type="PROSITE" id="PS50943">
    <property type="entry name" value="HTH_CROC1"/>
    <property type="match status" value="1"/>
</dbReference>
<dbReference type="Pfam" id="PF13464">
    <property type="entry name" value="RodZ_C"/>
    <property type="match status" value="1"/>
</dbReference>
<keyword evidence="3" id="KW-1185">Reference proteome</keyword>
<dbReference type="Gene3D" id="1.10.260.40">
    <property type="entry name" value="lambda repressor-like DNA-binding domains"/>
    <property type="match status" value="1"/>
</dbReference>